<dbReference type="Pfam" id="PF00004">
    <property type="entry name" value="AAA"/>
    <property type="match status" value="1"/>
</dbReference>
<dbReference type="RefSeq" id="XP_025368150.1">
    <property type="nucleotide sequence ID" value="XM_025514409.1"/>
</dbReference>
<name>A0A316VU80_9BASI</name>
<evidence type="ECO:0000256" key="2">
    <source>
        <dbReference type="ARBA" id="ARBA00005378"/>
    </source>
</evidence>
<dbReference type="Gene3D" id="1.10.8.60">
    <property type="match status" value="1"/>
</dbReference>
<dbReference type="SUPFAM" id="SSF52540">
    <property type="entry name" value="P-loop containing nucleoside triphosphate hydrolases"/>
    <property type="match status" value="1"/>
</dbReference>
<protein>
    <recommendedName>
        <fullName evidence="7">Replication factor C subunit 3</fullName>
    </recommendedName>
</protein>
<dbReference type="GO" id="GO:0005524">
    <property type="term" value="F:ATP binding"/>
    <property type="evidence" value="ECO:0007669"/>
    <property type="project" value="UniProtKB-KW"/>
</dbReference>
<dbReference type="GO" id="GO:0005663">
    <property type="term" value="C:DNA replication factor C complex"/>
    <property type="evidence" value="ECO:0007669"/>
    <property type="project" value="TreeGrafter"/>
</dbReference>
<reference evidence="10 11" key="1">
    <citation type="journal article" date="2018" name="Mol. Biol. Evol.">
        <title>Broad Genomic Sampling Reveals a Smut Pathogenic Ancestry of the Fungal Clade Ustilaginomycotina.</title>
        <authorList>
            <person name="Kijpornyongpan T."/>
            <person name="Mondo S.J."/>
            <person name="Barry K."/>
            <person name="Sandor L."/>
            <person name="Lee J."/>
            <person name="Lipzen A."/>
            <person name="Pangilinan J."/>
            <person name="LaButti K."/>
            <person name="Hainaut M."/>
            <person name="Henrissat B."/>
            <person name="Grigoriev I.V."/>
            <person name="Spatafora J.W."/>
            <person name="Aime M.C."/>
        </authorList>
    </citation>
    <scope>NUCLEOTIDE SEQUENCE [LARGE SCALE GENOMIC DNA]</scope>
    <source>
        <strain evidence="10 11">MCA 4658</strain>
    </source>
</reference>
<dbReference type="Pfam" id="PF08542">
    <property type="entry name" value="Rep_fac_C"/>
    <property type="match status" value="1"/>
</dbReference>
<dbReference type="NCBIfam" id="NF001679">
    <property type="entry name" value="PRK00440.1"/>
    <property type="match status" value="1"/>
</dbReference>
<keyword evidence="6" id="KW-0539">Nucleus</keyword>
<comment type="similarity">
    <text evidence="2">Belongs to the activator 1 small subunits family.</text>
</comment>
<evidence type="ECO:0000313" key="10">
    <source>
        <dbReference type="EMBL" id="PWN40990.1"/>
    </source>
</evidence>
<keyword evidence="5" id="KW-0067">ATP-binding</keyword>
<evidence type="ECO:0000313" key="11">
    <source>
        <dbReference type="Proteomes" id="UP000245783"/>
    </source>
</evidence>
<evidence type="ECO:0000256" key="3">
    <source>
        <dbReference type="ARBA" id="ARBA00022705"/>
    </source>
</evidence>
<dbReference type="SUPFAM" id="SSF48019">
    <property type="entry name" value="post-AAA+ oligomerization domain-like"/>
    <property type="match status" value="1"/>
</dbReference>
<dbReference type="InterPro" id="IPR050238">
    <property type="entry name" value="DNA_Rep/Repair_Clamp_Loader"/>
</dbReference>
<dbReference type="InterPro" id="IPR003593">
    <property type="entry name" value="AAA+_ATPase"/>
</dbReference>
<evidence type="ECO:0000259" key="9">
    <source>
        <dbReference type="SMART" id="SM00382"/>
    </source>
</evidence>
<gene>
    <name evidence="10" type="ORF">IE81DRAFT_325082</name>
</gene>
<keyword evidence="4" id="KW-0547">Nucleotide-binding</keyword>
<dbReference type="InterPro" id="IPR008921">
    <property type="entry name" value="DNA_pol3_clamp-load_cplx_C"/>
</dbReference>
<sequence>MSSDVEMEDASGGGQATENGNSSWPSKGLDKGKGKAKAKEEENEDSVDLLPWVEKYRPSTLDDLVSHKDITATVERFIDANRLPHLLFYGPPGTGKTSTILAMARRIYGERWKNNVLELNASDDRGIEVVREQIKSFASTRNVFSAVGGGTTAAPGGYKLIVLDEADAMTTAAQGALRRVIEQYTRNVRFCIICNYVNKIIPAIQSRCTRFRFNPLEMDQVEGRLDHVIDSEKCNVTQDGKEALLKLSKGDMRRALNILQACHAAYEDKIDETAVYACTGNPHPSDIELIVGSMMNDEFSTSYNYVSSLKVSKGMAMADMVSGIYDFLMTLKLPPTARIYLLDQLATIEHRLSTGCSERIQLSALLGAVKVSVQLADKAKKAGHKAK</sequence>
<keyword evidence="11" id="KW-1185">Reference proteome</keyword>
<dbReference type="PANTHER" id="PTHR11669:SF9">
    <property type="entry name" value="REPLICATION FACTOR C SUBUNIT 5"/>
    <property type="match status" value="1"/>
</dbReference>
<dbReference type="EMBL" id="KZ819402">
    <property type="protein sequence ID" value="PWN40990.1"/>
    <property type="molecule type" value="Genomic_DNA"/>
</dbReference>
<dbReference type="OrthoDB" id="4199794at2759"/>
<dbReference type="CDD" id="cd18140">
    <property type="entry name" value="HLD_clamp_RFC"/>
    <property type="match status" value="1"/>
</dbReference>
<keyword evidence="3" id="KW-0235">DNA replication</keyword>
<dbReference type="GO" id="GO:0003677">
    <property type="term" value="F:DNA binding"/>
    <property type="evidence" value="ECO:0007669"/>
    <property type="project" value="InterPro"/>
</dbReference>
<dbReference type="FunFam" id="1.20.272.10:FF:000004">
    <property type="entry name" value="Replication factor C subunit 5"/>
    <property type="match status" value="1"/>
</dbReference>
<evidence type="ECO:0000256" key="1">
    <source>
        <dbReference type="ARBA" id="ARBA00004123"/>
    </source>
</evidence>
<feature type="compositionally biased region" description="Polar residues" evidence="8">
    <location>
        <begin position="16"/>
        <end position="25"/>
    </location>
</feature>
<evidence type="ECO:0000256" key="6">
    <source>
        <dbReference type="ARBA" id="ARBA00023242"/>
    </source>
</evidence>
<dbReference type="GO" id="GO:0003689">
    <property type="term" value="F:DNA clamp loader activity"/>
    <property type="evidence" value="ECO:0007669"/>
    <property type="project" value="TreeGrafter"/>
</dbReference>
<dbReference type="FunFam" id="3.40.50.300:FF:000129">
    <property type="entry name" value="Replication factor C subunit 5"/>
    <property type="match status" value="1"/>
</dbReference>
<evidence type="ECO:0000256" key="8">
    <source>
        <dbReference type="SAM" id="MobiDB-lite"/>
    </source>
</evidence>
<dbReference type="PANTHER" id="PTHR11669">
    <property type="entry name" value="REPLICATION FACTOR C / DNA POLYMERASE III GAMMA-TAU SUBUNIT"/>
    <property type="match status" value="1"/>
</dbReference>
<dbReference type="InterPro" id="IPR003959">
    <property type="entry name" value="ATPase_AAA_core"/>
</dbReference>
<dbReference type="Gene3D" id="3.40.50.300">
    <property type="entry name" value="P-loop containing nucleotide triphosphate hydrolases"/>
    <property type="match status" value="1"/>
</dbReference>
<dbReference type="GeneID" id="37036279"/>
<proteinExistence type="inferred from homology"/>
<evidence type="ECO:0000256" key="7">
    <source>
        <dbReference type="ARBA" id="ARBA00070184"/>
    </source>
</evidence>
<dbReference type="GO" id="GO:0031391">
    <property type="term" value="C:Elg1 RFC-like complex"/>
    <property type="evidence" value="ECO:0007669"/>
    <property type="project" value="TreeGrafter"/>
</dbReference>
<feature type="domain" description="AAA+ ATPase" evidence="9">
    <location>
        <begin position="82"/>
        <end position="219"/>
    </location>
</feature>
<dbReference type="GO" id="GO:0016887">
    <property type="term" value="F:ATP hydrolysis activity"/>
    <property type="evidence" value="ECO:0007669"/>
    <property type="project" value="InterPro"/>
</dbReference>
<dbReference type="InParanoid" id="A0A316VU80"/>
<dbReference type="GO" id="GO:0006281">
    <property type="term" value="P:DNA repair"/>
    <property type="evidence" value="ECO:0007669"/>
    <property type="project" value="TreeGrafter"/>
</dbReference>
<dbReference type="Gene3D" id="1.20.272.10">
    <property type="match status" value="1"/>
</dbReference>
<organism evidence="10 11">
    <name type="scientific">Ceraceosorus guamensis</name>
    <dbReference type="NCBI Taxonomy" id="1522189"/>
    <lineage>
        <taxon>Eukaryota</taxon>
        <taxon>Fungi</taxon>
        <taxon>Dikarya</taxon>
        <taxon>Basidiomycota</taxon>
        <taxon>Ustilaginomycotina</taxon>
        <taxon>Exobasidiomycetes</taxon>
        <taxon>Ceraceosorales</taxon>
        <taxon>Ceraceosoraceae</taxon>
        <taxon>Ceraceosorus</taxon>
    </lineage>
</organism>
<dbReference type="Proteomes" id="UP000245783">
    <property type="component" value="Unassembled WGS sequence"/>
</dbReference>
<accession>A0A316VU80</accession>
<comment type="subcellular location">
    <subcellularLocation>
        <location evidence="1">Nucleus</location>
    </subcellularLocation>
</comment>
<dbReference type="SMART" id="SM00382">
    <property type="entry name" value="AAA"/>
    <property type="match status" value="1"/>
</dbReference>
<dbReference type="AlphaFoldDB" id="A0A316VU80"/>
<evidence type="ECO:0000256" key="4">
    <source>
        <dbReference type="ARBA" id="ARBA00022741"/>
    </source>
</evidence>
<evidence type="ECO:0000256" key="5">
    <source>
        <dbReference type="ARBA" id="ARBA00022840"/>
    </source>
</evidence>
<dbReference type="InterPro" id="IPR047854">
    <property type="entry name" value="RFC_lid"/>
</dbReference>
<dbReference type="FunCoup" id="A0A316VU80">
    <property type="interactions" value="584"/>
</dbReference>
<feature type="region of interest" description="Disordered" evidence="8">
    <location>
        <begin position="1"/>
        <end position="44"/>
    </location>
</feature>
<dbReference type="GO" id="GO:0031390">
    <property type="term" value="C:Ctf18 RFC-like complex"/>
    <property type="evidence" value="ECO:0007669"/>
    <property type="project" value="TreeGrafter"/>
</dbReference>
<dbReference type="GO" id="GO:0031389">
    <property type="term" value="C:Rad17 RFC-like complex"/>
    <property type="evidence" value="ECO:0007669"/>
    <property type="project" value="TreeGrafter"/>
</dbReference>
<dbReference type="STRING" id="1522189.A0A316VU80"/>
<dbReference type="CDD" id="cd00009">
    <property type="entry name" value="AAA"/>
    <property type="match status" value="1"/>
</dbReference>
<dbReference type="FunFam" id="1.10.8.60:FF:000028">
    <property type="entry name" value="Replication factor C subunit 5"/>
    <property type="match status" value="1"/>
</dbReference>
<dbReference type="GO" id="GO:0006271">
    <property type="term" value="P:DNA strand elongation involved in DNA replication"/>
    <property type="evidence" value="ECO:0007669"/>
    <property type="project" value="UniProtKB-ARBA"/>
</dbReference>
<dbReference type="InterPro" id="IPR027417">
    <property type="entry name" value="P-loop_NTPase"/>
</dbReference>
<feature type="compositionally biased region" description="Basic and acidic residues" evidence="8">
    <location>
        <begin position="28"/>
        <end position="40"/>
    </location>
</feature>
<dbReference type="InterPro" id="IPR013748">
    <property type="entry name" value="Rep_factorC_C"/>
</dbReference>